<sequence>MTTRLLASFNVLDNHSKKVLDRHARKSRLLSHAPRGSCASFRKPDLPLTVNCDWDFEFPSARRTPISKHKTTTDINEEQELLQNKLRVSKPATAASSTTEDSNCRLKEAVRSRVSVCPFTSPEDLPWRIGHRTGGGREGGGGRLKRKSVRGGQRKEVSPVSDDVTADCVPLSLSEELKRKNVRVLTPRPPSVSLPLPIVSETYPVVCNSDPYQHKPFTSSGHHFLEDPNPNLNPSPNPSRTTVHSAIVRITNSLQADIMAEAGQLHCCGSCPQWDEP</sequence>
<organism evidence="2 3">
    <name type="scientific">Coregonus suidteri</name>
    <dbReference type="NCBI Taxonomy" id="861788"/>
    <lineage>
        <taxon>Eukaryota</taxon>
        <taxon>Metazoa</taxon>
        <taxon>Chordata</taxon>
        <taxon>Craniata</taxon>
        <taxon>Vertebrata</taxon>
        <taxon>Euteleostomi</taxon>
        <taxon>Actinopterygii</taxon>
        <taxon>Neopterygii</taxon>
        <taxon>Teleostei</taxon>
        <taxon>Protacanthopterygii</taxon>
        <taxon>Salmoniformes</taxon>
        <taxon>Salmonidae</taxon>
        <taxon>Coregoninae</taxon>
        <taxon>Coregonus</taxon>
    </lineage>
</organism>
<comment type="caution">
    <text evidence="2">The sequence shown here is derived from an EMBL/GenBank/DDBJ whole genome shotgun (WGS) entry which is preliminary data.</text>
</comment>
<name>A0AAN8R554_9TELE</name>
<proteinExistence type="predicted"/>
<feature type="compositionally biased region" description="Gly residues" evidence="1">
    <location>
        <begin position="132"/>
        <end position="142"/>
    </location>
</feature>
<keyword evidence="3" id="KW-1185">Reference proteome</keyword>
<reference evidence="2 3" key="1">
    <citation type="submission" date="2021-04" db="EMBL/GenBank/DDBJ databases">
        <authorList>
            <person name="De Guttry C."/>
            <person name="Zahm M."/>
            <person name="Klopp C."/>
            <person name="Cabau C."/>
            <person name="Louis A."/>
            <person name="Berthelot C."/>
            <person name="Parey E."/>
            <person name="Roest Crollius H."/>
            <person name="Montfort J."/>
            <person name="Robinson-Rechavi M."/>
            <person name="Bucao C."/>
            <person name="Bouchez O."/>
            <person name="Gislard M."/>
            <person name="Lluch J."/>
            <person name="Milhes M."/>
            <person name="Lampietro C."/>
            <person name="Lopez Roques C."/>
            <person name="Donnadieu C."/>
            <person name="Braasch I."/>
            <person name="Desvignes T."/>
            <person name="Postlethwait J."/>
            <person name="Bobe J."/>
            <person name="Wedekind C."/>
            <person name="Guiguen Y."/>
        </authorList>
    </citation>
    <scope>NUCLEOTIDE SEQUENCE [LARGE SCALE GENOMIC DNA]</scope>
    <source>
        <strain evidence="2">Cs_M1</strain>
        <tissue evidence="2">Blood</tissue>
    </source>
</reference>
<dbReference type="AlphaFoldDB" id="A0AAN8R554"/>
<dbReference type="Proteomes" id="UP001356427">
    <property type="component" value="Unassembled WGS sequence"/>
</dbReference>
<dbReference type="EMBL" id="JAGTTL010000013">
    <property type="protein sequence ID" value="KAK6313612.1"/>
    <property type="molecule type" value="Genomic_DNA"/>
</dbReference>
<feature type="region of interest" description="Disordered" evidence="1">
    <location>
        <begin position="218"/>
        <end position="241"/>
    </location>
</feature>
<gene>
    <name evidence="2" type="ORF">J4Q44_G00150710</name>
</gene>
<evidence type="ECO:0000313" key="3">
    <source>
        <dbReference type="Proteomes" id="UP001356427"/>
    </source>
</evidence>
<feature type="region of interest" description="Disordered" evidence="1">
    <location>
        <begin position="127"/>
        <end position="162"/>
    </location>
</feature>
<evidence type="ECO:0000256" key="1">
    <source>
        <dbReference type="SAM" id="MobiDB-lite"/>
    </source>
</evidence>
<protein>
    <submittedName>
        <fullName evidence="2">Uncharacterized protein</fullName>
    </submittedName>
</protein>
<accession>A0AAN8R554</accession>
<evidence type="ECO:0000313" key="2">
    <source>
        <dbReference type="EMBL" id="KAK6313612.1"/>
    </source>
</evidence>